<feature type="domain" description="Flavodoxin-like" evidence="1">
    <location>
        <begin position="5"/>
        <end position="162"/>
    </location>
</feature>
<dbReference type="InterPro" id="IPR008254">
    <property type="entry name" value="Flavodoxin/NO_synth"/>
</dbReference>
<dbReference type="GO" id="GO:0016651">
    <property type="term" value="F:oxidoreductase activity, acting on NAD(P)H"/>
    <property type="evidence" value="ECO:0007669"/>
    <property type="project" value="UniProtKB-ARBA"/>
</dbReference>
<dbReference type="AlphaFoldDB" id="A0A9D1YQE9"/>
<dbReference type="Pfam" id="PF12641">
    <property type="entry name" value="Flavodoxin_3"/>
    <property type="match status" value="1"/>
</dbReference>
<accession>A0A9D1YQE9</accession>
<dbReference type="PROSITE" id="PS00201">
    <property type="entry name" value="FLAVODOXIN"/>
    <property type="match status" value="1"/>
</dbReference>
<evidence type="ECO:0000313" key="2">
    <source>
        <dbReference type="EMBL" id="HIY61205.1"/>
    </source>
</evidence>
<dbReference type="GO" id="GO:0010181">
    <property type="term" value="F:FMN binding"/>
    <property type="evidence" value="ECO:0007669"/>
    <property type="project" value="InterPro"/>
</dbReference>
<comment type="caution">
    <text evidence="2">The sequence shown here is derived from an EMBL/GenBank/DDBJ whole genome shotgun (WGS) entry which is preliminary data.</text>
</comment>
<dbReference type="GO" id="GO:0009055">
    <property type="term" value="F:electron transfer activity"/>
    <property type="evidence" value="ECO:0007669"/>
    <property type="project" value="InterPro"/>
</dbReference>
<proteinExistence type="predicted"/>
<dbReference type="InterPro" id="IPR001226">
    <property type="entry name" value="Flavodoxin_CS"/>
</dbReference>
<organism evidence="2 3">
    <name type="scientific">Candidatus Eisenbergiella pullistercoris</name>
    <dbReference type="NCBI Taxonomy" id="2838555"/>
    <lineage>
        <taxon>Bacteria</taxon>
        <taxon>Bacillati</taxon>
        <taxon>Bacillota</taxon>
        <taxon>Clostridia</taxon>
        <taxon>Lachnospirales</taxon>
        <taxon>Lachnospiraceae</taxon>
        <taxon>Eisenbergiella</taxon>
    </lineage>
</organism>
<dbReference type="EMBL" id="DXDD01000136">
    <property type="protein sequence ID" value="HIY61205.1"/>
    <property type="molecule type" value="Genomic_DNA"/>
</dbReference>
<dbReference type="NCBIfam" id="NF045594">
    <property type="entry name" value="flavodox_BilS"/>
    <property type="match status" value="1"/>
</dbReference>
<reference evidence="2" key="2">
    <citation type="submission" date="2021-04" db="EMBL/GenBank/DDBJ databases">
        <authorList>
            <person name="Gilroy R."/>
        </authorList>
    </citation>
    <scope>NUCLEOTIDE SEQUENCE</scope>
    <source>
        <strain evidence="2">ChiSxjej3B15-24422</strain>
    </source>
</reference>
<dbReference type="Proteomes" id="UP000824007">
    <property type="component" value="Unassembled WGS sequence"/>
</dbReference>
<dbReference type="SUPFAM" id="SSF52218">
    <property type="entry name" value="Flavoproteins"/>
    <property type="match status" value="1"/>
</dbReference>
<evidence type="ECO:0000313" key="3">
    <source>
        <dbReference type="Proteomes" id="UP000824007"/>
    </source>
</evidence>
<gene>
    <name evidence="2" type="ORF">H9831_11095</name>
</gene>
<sequence length="172" mass="19408">MKAMVVYSSRTGNTKKVANGIFAGIPGESKDIQSLEEYDGKDADIFFAGFWTDKGTCDMSVVDFLSELHGKKVALFGTCGMGKDSEYMERIGKHVKVWIPEDCTYLGFYMCQGKMPMDVRRRYETMEKNGVEPEKVKMLLANFDEALLHPDDRDVQNAAAFAKRMMEKAESL</sequence>
<reference evidence="2" key="1">
    <citation type="journal article" date="2021" name="PeerJ">
        <title>Extensive microbial diversity within the chicken gut microbiome revealed by metagenomics and culture.</title>
        <authorList>
            <person name="Gilroy R."/>
            <person name="Ravi A."/>
            <person name="Getino M."/>
            <person name="Pursley I."/>
            <person name="Horton D.L."/>
            <person name="Alikhan N.F."/>
            <person name="Baker D."/>
            <person name="Gharbi K."/>
            <person name="Hall N."/>
            <person name="Watson M."/>
            <person name="Adriaenssens E.M."/>
            <person name="Foster-Nyarko E."/>
            <person name="Jarju S."/>
            <person name="Secka A."/>
            <person name="Antonio M."/>
            <person name="Oren A."/>
            <person name="Chaudhuri R.R."/>
            <person name="La Ragione R."/>
            <person name="Hildebrand F."/>
            <person name="Pallen M.J."/>
        </authorList>
    </citation>
    <scope>NUCLEOTIDE SEQUENCE</scope>
    <source>
        <strain evidence="2">ChiSxjej3B15-24422</strain>
    </source>
</reference>
<dbReference type="Gene3D" id="3.40.50.360">
    <property type="match status" value="1"/>
</dbReference>
<evidence type="ECO:0000259" key="1">
    <source>
        <dbReference type="Pfam" id="PF12641"/>
    </source>
</evidence>
<dbReference type="InterPro" id="IPR054633">
    <property type="entry name" value="BilS"/>
</dbReference>
<dbReference type="InterPro" id="IPR029039">
    <property type="entry name" value="Flavoprotein-like_sf"/>
</dbReference>
<protein>
    <submittedName>
        <fullName evidence="2">Flavodoxin family protein</fullName>
    </submittedName>
</protein>
<name>A0A9D1YQE9_9FIRM</name>